<dbReference type="PANTHER" id="PTHR30176:SF3">
    <property type="entry name" value="FERREDOXIN-TYPE PROTEIN NAPH"/>
    <property type="match status" value="1"/>
</dbReference>
<keyword evidence="2" id="KW-0004">4Fe-4S</keyword>
<feature type="transmembrane region" description="Helical" evidence="8">
    <location>
        <begin position="25"/>
        <end position="52"/>
    </location>
</feature>
<dbReference type="SUPFAM" id="SSF54862">
    <property type="entry name" value="4Fe-4S ferredoxins"/>
    <property type="match status" value="1"/>
</dbReference>
<evidence type="ECO:0000256" key="6">
    <source>
        <dbReference type="ARBA" id="ARBA00023004"/>
    </source>
</evidence>
<keyword evidence="1" id="KW-0813">Transport</keyword>
<feature type="domain" description="4Fe-4S ferredoxin-type" evidence="9">
    <location>
        <begin position="246"/>
        <end position="275"/>
    </location>
</feature>
<keyword evidence="8" id="KW-0812">Transmembrane</keyword>
<dbReference type="EMBL" id="CAADFT010000114">
    <property type="protein sequence ID" value="VFK48455.1"/>
    <property type="molecule type" value="Genomic_DNA"/>
</dbReference>
<keyword evidence="4" id="KW-0677">Repeat</keyword>
<keyword evidence="7" id="KW-0411">Iron-sulfur</keyword>
<dbReference type="Pfam" id="PF12838">
    <property type="entry name" value="Fer4_7"/>
    <property type="match status" value="1"/>
</dbReference>
<dbReference type="InterPro" id="IPR017900">
    <property type="entry name" value="4Fe4S_Fe_S_CS"/>
</dbReference>
<evidence type="ECO:0000256" key="5">
    <source>
        <dbReference type="ARBA" id="ARBA00022982"/>
    </source>
</evidence>
<proteinExistence type="predicted"/>
<evidence type="ECO:0000256" key="4">
    <source>
        <dbReference type="ARBA" id="ARBA00022737"/>
    </source>
</evidence>
<name>A0A450Z3S0_9GAMM</name>
<evidence type="ECO:0000313" key="10">
    <source>
        <dbReference type="EMBL" id="VFK48455.1"/>
    </source>
</evidence>
<organism evidence="10">
    <name type="scientific">Candidatus Kentrum sp. TC</name>
    <dbReference type="NCBI Taxonomy" id="2126339"/>
    <lineage>
        <taxon>Bacteria</taxon>
        <taxon>Pseudomonadati</taxon>
        <taxon>Pseudomonadota</taxon>
        <taxon>Gammaproteobacteria</taxon>
        <taxon>Candidatus Kentrum</taxon>
    </lineage>
</organism>
<dbReference type="NCBIfam" id="NF007013">
    <property type="entry name" value="PRK09477.1"/>
    <property type="match status" value="1"/>
</dbReference>
<dbReference type="GO" id="GO:0046872">
    <property type="term" value="F:metal ion binding"/>
    <property type="evidence" value="ECO:0007669"/>
    <property type="project" value="UniProtKB-KW"/>
</dbReference>
<feature type="transmembrane region" description="Helical" evidence="8">
    <location>
        <begin position="72"/>
        <end position="92"/>
    </location>
</feature>
<keyword evidence="8" id="KW-1133">Transmembrane helix</keyword>
<dbReference type="Gene3D" id="3.30.70.20">
    <property type="match status" value="1"/>
</dbReference>
<gene>
    <name evidence="10" type="ORF">BECKTC1821E_GA0114239_11145</name>
</gene>
<dbReference type="GO" id="GO:0051539">
    <property type="term" value="F:4 iron, 4 sulfur cluster binding"/>
    <property type="evidence" value="ECO:0007669"/>
    <property type="project" value="UniProtKB-KW"/>
</dbReference>
<dbReference type="InterPro" id="IPR017896">
    <property type="entry name" value="4Fe4S_Fe-S-bd"/>
</dbReference>
<dbReference type="PANTHER" id="PTHR30176">
    <property type="entry name" value="FERREDOXIN-TYPE PROTEIN NAPH"/>
    <property type="match status" value="1"/>
</dbReference>
<evidence type="ECO:0000259" key="9">
    <source>
        <dbReference type="PROSITE" id="PS51379"/>
    </source>
</evidence>
<dbReference type="AlphaFoldDB" id="A0A450Z3S0"/>
<feature type="domain" description="4Fe-4S ferredoxin-type" evidence="9">
    <location>
        <begin position="209"/>
        <end position="240"/>
    </location>
</feature>
<feature type="transmembrane region" description="Helical" evidence="8">
    <location>
        <begin position="162"/>
        <end position="184"/>
    </location>
</feature>
<evidence type="ECO:0000256" key="2">
    <source>
        <dbReference type="ARBA" id="ARBA00022485"/>
    </source>
</evidence>
<dbReference type="InterPro" id="IPR051684">
    <property type="entry name" value="Electron_Trans/Redox"/>
</dbReference>
<reference evidence="10" key="1">
    <citation type="submission" date="2019-02" db="EMBL/GenBank/DDBJ databases">
        <authorList>
            <person name="Gruber-Vodicka R. H."/>
            <person name="Seah K. B. B."/>
        </authorList>
    </citation>
    <scope>NUCLEOTIDE SEQUENCE</scope>
    <source>
        <strain evidence="10">BECK_BZ125</strain>
    </source>
</reference>
<evidence type="ECO:0000256" key="7">
    <source>
        <dbReference type="ARBA" id="ARBA00023014"/>
    </source>
</evidence>
<keyword evidence="3" id="KW-0479">Metal-binding</keyword>
<evidence type="ECO:0000256" key="3">
    <source>
        <dbReference type="ARBA" id="ARBA00022723"/>
    </source>
</evidence>
<evidence type="ECO:0000256" key="1">
    <source>
        <dbReference type="ARBA" id="ARBA00022448"/>
    </source>
</evidence>
<dbReference type="GO" id="GO:0005886">
    <property type="term" value="C:plasma membrane"/>
    <property type="evidence" value="ECO:0007669"/>
    <property type="project" value="TreeGrafter"/>
</dbReference>
<dbReference type="PROSITE" id="PS51379">
    <property type="entry name" value="4FE4S_FER_2"/>
    <property type="match status" value="2"/>
</dbReference>
<feature type="transmembrane region" description="Helical" evidence="8">
    <location>
        <begin position="132"/>
        <end position="150"/>
    </location>
</feature>
<protein>
    <submittedName>
        <fullName evidence="10">Ferredoxin-type protein NapH</fullName>
    </submittedName>
</protein>
<accession>A0A450Z3S0</accession>
<dbReference type="PROSITE" id="PS00198">
    <property type="entry name" value="4FE4S_FER_1"/>
    <property type="match status" value="2"/>
</dbReference>
<keyword evidence="5" id="KW-0249">Electron transport</keyword>
<sequence length="291" mass="32202">MKTATEKKGWPRAHKWLLLRRASQLLVSGVFLLGPWFGIWIISGNLSASLLLEKVPLTDVHIFLQTLAAGHWRPAMELLIGVAIVASFYGLLGGRVFCAWVCPVNPITDASAWLRRRFGLKGGASFSRSTRYWLLAMTLLLAFVVGEPLWETVNPVTITHRGIIFGMGVGWLMVLGIFLFDLLIARNGWCGHLCPTGAVYAIIGKISLLRVRADQRERCTDCMDCFTVCPEPRVISPALKGKEKGFGPVIESEACTNCGRCIDVCGEEVFRMGLRMPSGEISPRKSKPRID</sequence>
<dbReference type="InterPro" id="IPR011886">
    <property type="entry name" value="NapH_MauN"/>
</dbReference>
<dbReference type="Pfam" id="PF12801">
    <property type="entry name" value="Fer4_5"/>
    <property type="match status" value="2"/>
</dbReference>
<keyword evidence="6" id="KW-0408">Iron</keyword>
<dbReference type="NCBIfam" id="TIGR02163">
    <property type="entry name" value="napH"/>
    <property type="match status" value="1"/>
</dbReference>
<evidence type="ECO:0000256" key="8">
    <source>
        <dbReference type="SAM" id="Phobius"/>
    </source>
</evidence>
<keyword evidence="8" id="KW-0472">Membrane</keyword>